<dbReference type="InterPro" id="IPR050625">
    <property type="entry name" value="ParA/MinD_ATPase"/>
</dbReference>
<keyword evidence="4" id="KW-1185">Reference proteome</keyword>
<dbReference type="AlphaFoldDB" id="A0A2I8VGX3"/>
<dbReference type="GO" id="GO:0005524">
    <property type="term" value="F:ATP binding"/>
    <property type="evidence" value="ECO:0007669"/>
    <property type="project" value="TreeGrafter"/>
</dbReference>
<dbReference type="Gene3D" id="3.40.50.300">
    <property type="entry name" value="P-loop containing nucleotide triphosphate hydrolases"/>
    <property type="match status" value="1"/>
</dbReference>
<dbReference type="GO" id="GO:0051782">
    <property type="term" value="P:negative regulation of cell division"/>
    <property type="evidence" value="ECO:0007669"/>
    <property type="project" value="TreeGrafter"/>
</dbReference>
<feature type="compositionally biased region" description="Basic and acidic residues" evidence="1">
    <location>
        <begin position="382"/>
        <end position="394"/>
    </location>
</feature>
<dbReference type="InterPro" id="IPR027417">
    <property type="entry name" value="P-loop_NTPase"/>
</dbReference>
<dbReference type="PANTHER" id="PTHR43384:SF10">
    <property type="entry name" value="ATPASE INVOLVED IN CHROMOSOME PARTITIONING, PARA_MIND FAMILY"/>
    <property type="match status" value="1"/>
</dbReference>
<dbReference type="EMBL" id="CP026309">
    <property type="protein sequence ID" value="AUV81183.1"/>
    <property type="molecule type" value="Genomic_DNA"/>
</dbReference>
<organism evidence="3 4">
    <name type="scientific">Salinigranum rubrum</name>
    <dbReference type="NCBI Taxonomy" id="755307"/>
    <lineage>
        <taxon>Archaea</taxon>
        <taxon>Methanobacteriati</taxon>
        <taxon>Methanobacteriota</taxon>
        <taxon>Stenosarchaea group</taxon>
        <taxon>Halobacteria</taxon>
        <taxon>Halobacteriales</taxon>
        <taxon>Haloferacaceae</taxon>
        <taxon>Salinigranum</taxon>
    </lineage>
</organism>
<protein>
    <submittedName>
        <fullName evidence="3">Septum site-determining protein MinD</fullName>
    </submittedName>
</protein>
<evidence type="ECO:0000313" key="4">
    <source>
        <dbReference type="Proteomes" id="UP000236584"/>
    </source>
</evidence>
<feature type="compositionally biased region" description="Low complexity" evidence="1">
    <location>
        <begin position="471"/>
        <end position="484"/>
    </location>
</feature>
<dbReference type="GO" id="GO:0009898">
    <property type="term" value="C:cytoplasmic side of plasma membrane"/>
    <property type="evidence" value="ECO:0007669"/>
    <property type="project" value="TreeGrafter"/>
</dbReference>
<evidence type="ECO:0000259" key="2">
    <source>
        <dbReference type="Pfam" id="PF01656"/>
    </source>
</evidence>
<feature type="compositionally biased region" description="Polar residues" evidence="1">
    <location>
        <begin position="494"/>
        <end position="506"/>
    </location>
</feature>
<accession>A0A2I8VGX3</accession>
<reference evidence="3 4" key="1">
    <citation type="submission" date="2018-01" db="EMBL/GenBank/DDBJ databases">
        <title>Complete genome sequence of Salinigranum rubrum GX10T, an extremely halophilic archaeon isolated from a marine solar saltern.</title>
        <authorList>
            <person name="Han S."/>
        </authorList>
    </citation>
    <scope>NUCLEOTIDE SEQUENCE [LARGE SCALE GENOMIC DNA]</scope>
    <source>
        <strain evidence="3 4">GX10</strain>
    </source>
</reference>
<feature type="compositionally biased region" description="Polar residues" evidence="1">
    <location>
        <begin position="353"/>
        <end position="366"/>
    </location>
</feature>
<name>A0A2I8VGX3_9EURY</name>
<feature type="region of interest" description="Disordered" evidence="1">
    <location>
        <begin position="271"/>
        <end position="506"/>
    </location>
</feature>
<feature type="compositionally biased region" description="Basic and acidic residues" evidence="1">
    <location>
        <begin position="305"/>
        <end position="318"/>
    </location>
</feature>
<proteinExistence type="predicted"/>
<dbReference type="GO" id="GO:0005829">
    <property type="term" value="C:cytosol"/>
    <property type="evidence" value="ECO:0007669"/>
    <property type="project" value="TreeGrafter"/>
</dbReference>
<dbReference type="Pfam" id="PF01656">
    <property type="entry name" value="CbiA"/>
    <property type="match status" value="1"/>
</dbReference>
<dbReference type="GO" id="GO:0016887">
    <property type="term" value="F:ATP hydrolysis activity"/>
    <property type="evidence" value="ECO:0007669"/>
    <property type="project" value="TreeGrafter"/>
</dbReference>
<dbReference type="KEGG" id="srub:C2R22_05510"/>
<gene>
    <name evidence="3" type="ORF">C2R22_05510</name>
</gene>
<evidence type="ECO:0000256" key="1">
    <source>
        <dbReference type="SAM" id="MobiDB-lite"/>
    </source>
</evidence>
<dbReference type="Proteomes" id="UP000236584">
    <property type="component" value="Chromosome"/>
</dbReference>
<sequence length="506" mass="52778">MRTNSDIWEETYTSSGYPDIRMHMSNGVVFAVAGSKGGVGKTTTSINLSAVLAEEGYDVVLVEVDLAMANVGDFLDIDVGLEGEDPTLHEALAGTATVVDATYDSPCAFDVVPSGASLRGYGDADVGGLSEILSTLRFAYDVVVLDTGAGVTVETVLPLALADETILVSSPRVASVRDTMKTRDLTRQVGGSVAGVVFVRSGTGRSPDVDHIADFLSVDLLGHVPEDSAVPNAQDVGLPVVVAESESRAAAGYRDLGARIRERIDALDAPSAGTLSAESFDRDGSGFAFVDRPTEGDEDEGGDANEPRDDTDRSDRRAASVVSRTTNGHAGGLTEPTRDGTDRAARGTDEGPSLTQTGPGSDTGEASSAEPDGRTDGPTGVGRDEPVDDPRDGTDGEAIGESDTAGGVDTEGRPGGVEGGAKAKPPAMWRGRPTSRRRPVTPTSNPPRRPKRRTVPTSPTRSARVTRRGRPTTPRPLTVLNPRTSPRPLATLKPRTTPTAPKTSKP</sequence>
<dbReference type="SUPFAM" id="SSF52540">
    <property type="entry name" value="P-loop containing nucleoside triphosphate hydrolases"/>
    <property type="match status" value="1"/>
</dbReference>
<feature type="domain" description="CobQ/CobB/MinD/ParA nucleotide binding" evidence="2">
    <location>
        <begin position="31"/>
        <end position="240"/>
    </location>
</feature>
<evidence type="ECO:0000313" key="3">
    <source>
        <dbReference type="EMBL" id="AUV81183.1"/>
    </source>
</evidence>
<dbReference type="PANTHER" id="PTHR43384">
    <property type="entry name" value="SEPTUM SITE-DETERMINING PROTEIN MIND HOMOLOG, CHLOROPLASTIC-RELATED"/>
    <property type="match status" value="1"/>
</dbReference>
<dbReference type="InterPro" id="IPR002586">
    <property type="entry name" value="CobQ/CobB/MinD/ParA_Nub-bd_dom"/>
</dbReference>
<feature type="compositionally biased region" description="Basic and acidic residues" evidence="1">
    <location>
        <begin position="336"/>
        <end position="349"/>
    </location>
</feature>